<protein>
    <recommendedName>
        <fullName evidence="3">UVR domain-containing protein</fullName>
    </recommendedName>
</protein>
<proteinExistence type="predicted"/>
<dbReference type="RefSeq" id="WP_047190780.1">
    <property type="nucleotide sequence ID" value="NZ_LCYG01000055.1"/>
</dbReference>
<dbReference type="PATRIC" id="fig|1225564.3.peg.5303"/>
<dbReference type="Proteomes" id="UP000035489">
    <property type="component" value="Unassembled WGS sequence"/>
</dbReference>
<organism evidence="1 2">
    <name type="scientific">Microvirga vignae</name>
    <dbReference type="NCBI Taxonomy" id="1225564"/>
    <lineage>
        <taxon>Bacteria</taxon>
        <taxon>Pseudomonadati</taxon>
        <taxon>Pseudomonadota</taxon>
        <taxon>Alphaproteobacteria</taxon>
        <taxon>Hyphomicrobiales</taxon>
        <taxon>Methylobacteriaceae</taxon>
        <taxon>Microvirga</taxon>
    </lineage>
</organism>
<evidence type="ECO:0000313" key="2">
    <source>
        <dbReference type="Proteomes" id="UP000035489"/>
    </source>
</evidence>
<keyword evidence="2" id="KW-1185">Reference proteome</keyword>
<comment type="caution">
    <text evidence="1">The sequence shown here is derived from an EMBL/GenBank/DDBJ whole genome shotgun (WGS) entry which is preliminary data.</text>
</comment>
<dbReference type="AlphaFoldDB" id="A0A0H1RFL8"/>
<dbReference type="STRING" id="1225564.AA309_19975"/>
<sequence>MTITRKIELRSHDTSIGIWQDDPNDPTFEREIYGGLNRLLRDLGWTVGQDPKVHKRHRILSPQNRLAKRGDLRAKIRITGRAIEVTVWAETWPIDNPNGREYDFGKLARMTYLDRLRFRLLHRRIAAWLQERAIVAIAAPGRSELPSVGGITAAEYIARDYAASVHKDKELGRPVPRYAYNCTSRDERTIEHGSKVWFLDRKGRICRGTAFYNINNMWWVVVGAYGLRNLATHEILVEKPEGLRVKRNERARRERLEAELSKAVIAMNFERAATLRRVLFGDAPVFLIWSKEKDAYYRSCSAGYTTDASRAGRYLRDEAERIVAPHDFLTIIDPTAVAA</sequence>
<accession>A0A0H1RFL8</accession>
<dbReference type="OrthoDB" id="2900194at2"/>
<reference evidence="1 2" key="1">
    <citation type="submission" date="2015-05" db="EMBL/GenBank/DDBJ databases">
        <title>Draft genome sequence of Microvirga vignae strain BR3299, a novel nitrogen fixing bacteria isolated from Brazil semi-aired region.</title>
        <authorList>
            <person name="Zilli J.E."/>
            <person name="Passos S.R."/>
            <person name="Leite J."/>
            <person name="Baldani J.I."/>
            <person name="Xavier G.R."/>
            <person name="Rumjaneck N.G."/>
            <person name="Simoes-Araujo J.L."/>
        </authorList>
    </citation>
    <scope>NUCLEOTIDE SEQUENCE [LARGE SCALE GENOMIC DNA]</scope>
    <source>
        <strain evidence="1 2">BR3299</strain>
    </source>
</reference>
<name>A0A0H1RFL8_9HYPH</name>
<evidence type="ECO:0000313" key="1">
    <source>
        <dbReference type="EMBL" id="KLK91382.1"/>
    </source>
</evidence>
<gene>
    <name evidence="1" type="ORF">AA309_19975</name>
</gene>
<dbReference type="EMBL" id="LCYG01000055">
    <property type="protein sequence ID" value="KLK91382.1"/>
    <property type="molecule type" value="Genomic_DNA"/>
</dbReference>
<evidence type="ECO:0008006" key="3">
    <source>
        <dbReference type="Google" id="ProtNLM"/>
    </source>
</evidence>